<dbReference type="PROSITE" id="PS00490">
    <property type="entry name" value="MOLYBDOPTERIN_PROK_2"/>
    <property type="match status" value="1"/>
</dbReference>
<dbReference type="PANTHER" id="PTHR43105:SF10">
    <property type="entry name" value="NADH-QUINONE OXIDOREDUCTASE SUBUNIT G"/>
    <property type="match status" value="1"/>
</dbReference>
<sequence>MTDQPSESAGEGTADTSERTPSESAPDEQTETVCPLCAVGCHLERGTDRTRAVGREGPANPNGRLCRKGLRAFDAVAADDRLTRPAIRRGGDPEPVSWEAALDHVVERFEGVLDAHGPDALAFLGAPHCTTEENYLLQKLARSLGTNDVDNRARLCHDATTRTLADRLGWPATTNGLSDLREADVVVVAGANPAARQPVAFDSFVRPAVNDGTTLVHVDPVGNETTRLADVHLTPRPGTDALVFDLLSALVFDADGVDSGFVGSRTRGYDDFAAAMAEFDRERARGVAGVDADGAERVAELVADADRVAVLTGTGIEGGAAAGDAAAPDSILNLLLASGNVGRPGTGWFVLRGLVNEQGATDAGCVPDRLPGHRAVTDETARARVADEWGFEPPSSPGRDARELLAAFGDEIRGALVVGEDPATSKRTTEWLGDRLGGLDVLVVLEVAESDTTPYADVVLPAATGVEKDGTVTNLERRVQRLRATGSPPGEARSDFAILAELGRRLADDERQFDYDHPGEAFDELTRVAPTHAGVSYDELGAEGRQWPFGGESVLYREAFDTDDGRAPFRRPRPIVASERGDGLRLVTGGRASDFLDDRAANDPVVRIHPADADEQGLNPEAPVVVRAAERDDEAAERTALELAVQVDDGVRRGTVYMHAAVADPLLRRDVETVVVESQSSLGG</sequence>
<dbReference type="Gene3D" id="3.40.50.740">
    <property type="match status" value="1"/>
</dbReference>
<evidence type="ECO:0000256" key="3">
    <source>
        <dbReference type="ARBA" id="ARBA00023004"/>
    </source>
</evidence>
<dbReference type="Gene3D" id="2.40.40.20">
    <property type="match status" value="1"/>
</dbReference>
<dbReference type="GO" id="GO:0016020">
    <property type="term" value="C:membrane"/>
    <property type="evidence" value="ECO:0007669"/>
    <property type="project" value="TreeGrafter"/>
</dbReference>
<dbReference type="RefSeq" id="WP_089809329.1">
    <property type="nucleotide sequence ID" value="NZ_FOYT01000003.1"/>
</dbReference>
<dbReference type="Gene3D" id="2.20.25.90">
    <property type="entry name" value="ADC-like domains"/>
    <property type="match status" value="1"/>
</dbReference>
<evidence type="ECO:0000256" key="1">
    <source>
        <dbReference type="ARBA" id="ARBA00022485"/>
    </source>
</evidence>
<dbReference type="Pfam" id="PF04879">
    <property type="entry name" value="Molybdop_Fe4S4"/>
    <property type="match status" value="1"/>
</dbReference>
<dbReference type="GO" id="GO:0046872">
    <property type="term" value="F:metal ion binding"/>
    <property type="evidence" value="ECO:0007669"/>
    <property type="project" value="UniProtKB-KW"/>
</dbReference>
<evidence type="ECO:0000313" key="7">
    <source>
        <dbReference type="EMBL" id="SFR65386.1"/>
    </source>
</evidence>
<dbReference type="Proteomes" id="UP000198531">
    <property type="component" value="Unassembled WGS sequence"/>
</dbReference>
<feature type="domain" description="4Fe-4S Mo/W bis-MGD-type" evidence="6">
    <location>
        <begin position="27"/>
        <end position="78"/>
    </location>
</feature>
<dbReference type="InterPro" id="IPR006963">
    <property type="entry name" value="Mopterin_OxRdtase_4Fe-4S_dom"/>
</dbReference>
<evidence type="ECO:0000313" key="8">
    <source>
        <dbReference type="Proteomes" id="UP000198531"/>
    </source>
</evidence>
<dbReference type="GO" id="GO:0051539">
    <property type="term" value="F:4 iron, 4 sulfur cluster binding"/>
    <property type="evidence" value="ECO:0007669"/>
    <property type="project" value="UniProtKB-KW"/>
</dbReference>
<name>A0A1I6IFB2_9EURY</name>
<dbReference type="Pfam" id="PF00384">
    <property type="entry name" value="Molybdopterin"/>
    <property type="match status" value="1"/>
</dbReference>
<dbReference type="SUPFAM" id="SSF53706">
    <property type="entry name" value="Formate dehydrogenase/DMSO reductase, domains 1-3"/>
    <property type="match status" value="1"/>
</dbReference>
<dbReference type="InterPro" id="IPR009010">
    <property type="entry name" value="Asp_de-COase-like_dom_sf"/>
</dbReference>
<dbReference type="Gene3D" id="3.40.228.10">
    <property type="entry name" value="Dimethylsulfoxide Reductase, domain 2"/>
    <property type="match status" value="1"/>
</dbReference>
<dbReference type="InterPro" id="IPR050123">
    <property type="entry name" value="Prok_molybdopt-oxidoreductase"/>
</dbReference>
<evidence type="ECO:0000256" key="2">
    <source>
        <dbReference type="ARBA" id="ARBA00022723"/>
    </source>
</evidence>
<dbReference type="EMBL" id="FOYT01000003">
    <property type="protein sequence ID" value="SFR65386.1"/>
    <property type="molecule type" value="Genomic_DNA"/>
</dbReference>
<dbReference type="GO" id="GO:0016491">
    <property type="term" value="F:oxidoreductase activity"/>
    <property type="evidence" value="ECO:0007669"/>
    <property type="project" value="InterPro"/>
</dbReference>
<evidence type="ECO:0000256" key="5">
    <source>
        <dbReference type="SAM" id="MobiDB-lite"/>
    </source>
</evidence>
<keyword evidence="3" id="KW-0408">Iron</keyword>
<dbReference type="InterPro" id="IPR006655">
    <property type="entry name" value="Mopterin_OxRdtase_prok_CS"/>
</dbReference>
<dbReference type="InterPro" id="IPR006656">
    <property type="entry name" value="Mopterin_OxRdtase"/>
</dbReference>
<reference evidence="8" key="1">
    <citation type="submission" date="2016-10" db="EMBL/GenBank/DDBJ databases">
        <authorList>
            <person name="Varghese N."/>
            <person name="Submissions S."/>
        </authorList>
    </citation>
    <scope>NUCLEOTIDE SEQUENCE [LARGE SCALE GENOMIC DNA]</scope>
    <source>
        <strain evidence="8">CGMCC 1.7736</strain>
    </source>
</reference>
<dbReference type="SMART" id="SM00926">
    <property type="entry name" value="Molybdop_Fe4S4"/>
    <property type="match status" value="1"/>
</dbReference>
<dbReference type="OrthoDB" id="23466at2157"/>
<keyword evidence="1" id="KW-0004">4Fe-4S</keyword>
<dbReference type="SUPFAM" id="SSF50692">
    <property type="entry name" value="ADC-like"/>
    <property type="match status" value="1"/>
</dbReference>
<keyword evidence="8" id="KW-1185">Reference proteome</keyword>
<keyword evidence="2" id="KW-0479">Metal-binding</keyword>
<accession>A0A1I6IFB2</accession>
<keyword evidence="4" id="KW-0411">Iron-sulfur</keyword>
<evidence type="ECO:0000256" key="4">
    <source>
        <dbReference type="ARBA" id="ARBA00023014"/>
    </source>
</evidence>
<protein>
    <submittedName>
        <fullName evidence="7">Formate dehydrogenase major subunit</fullName>
    </submittedName>
</protein>
<evidence type="ECO:0000259" key="6">
    <source>
        <dbReference type="SMART" id="SM00926"/>
    </source>
</evidence>
<dbReference type="STRING" id="553469.SAMN04487947_3126"/>
<proteinExistence type="predicted"/>
<organism evidence="7 8">
    <name type="scientific">Halogeometricum rufum</name>
    <dbReference type="NCBI Taxonomy" id="553469"/>
    <lineage>
        <taxon>Archaea</taxon>
        <taxon>Methanobacteriati</taxon>
        <taxon>Methanobacteriota</taxon>
        <taxon>Stenosarchaea group</taxon>
        <taxon>Halobacteria</taxon>
        <taxon>Halobacteriales</taxon>
        <taxon>Haloferacaceae</taxon>
        <taxon>Halogeometricum</taxon>
    </lineage>
</organism>
<feature type="region of interest" description="Disordered" evidence="5">
    <location>
        <begin position="1"/>
        <end position="31"/>
    </location>
</feature>
<dbReference type="PANTHER" id="PTHR43105">
    <property type="entry name" value="RESPIRATORY NITRATE REDUCTASE"/>
    <property type="match status" value="1"/>
</dbReference>
<gene>
    <name evidence="7" type="ORF">SAMN04487947_3126</name>
</gene>
<dbReference type="AlphaFoldDB" id="A0A1I6IFB2"/>